<dbReference type="RefSeq" id="WP_009524941.1">
    <property type="nucleotide sequence ID" value="NZ_JH414548.1"/>
</dbReference>
<dbReference type="AlphaFoldDB" id="G9X2U8"/>
<reference evidence="1 2" key="1">
    <citation type="submission" date="2011-08" db="EMBL/GenBank/DDBJ databases">
        <title>The Genome Sequence of Eubacteriaceae bacterium ACC19a.</title>
        <authorList>
            <consortium name="The Broad Institute Genome Sequencing Platform"/>
            <person name="Earl A."/>
            <person name="Ward D."/>
            <person name="Feldgarden M."/>
            <person name="Gevers D."/>
            <person name="Sizova M."/>
            <person name="Hazen A."/>
            <person name="Epstein S."/>
            <person name="Young S.K."/>
            <person name="Zeng Q."/>
            <person name="Gargeya S."/>
            <person name="Fitzgerald M."/>
            <person name="Haas B."/>
            <person name="Abouelleil A."/>
            <person name="Alvarado L."/>
            <person name="Arachchi H.M."/>
            <person name="Berlin A."/>
            <person name="Brown A."/>
            <person name="Chapman S.B."/>
            <person name="Chen Z."/>
            <person name="Dunbar C."/>
            <person name="Freedman E."/>
            <person name="Gearin G."/>
            <person name="Gellesch M."/>
            <person name="Goldberg J."/>
            <person name="Griggs A."/>
            <person name="Gujja S."/>
            <person name="Heiman D."/>
            <person name="Howarth C."/>
            <person name="Larson L."/>
            <person name="Lui A."/>
            <person name="MacDonald P.J.P."/>
            <person name="Montmayeur A."/>
            <person name="Murphy C."/>
            <person name="Neiman D."/>
            <person name="Pearson M."/>
            <person name="Priest M."/>
            <person name="Roberts A."/>
            <person name="Saif S."/>
            <person name="Shea T."/>
            <person name="Shenoy N."/>
            <person name="Sisk P."/>
            <person name="Stolte C."/>
            <person name="Sykes S."/>
            <person name="Wortman J."/>
            <person name="Nusbaum C."/>
            <person name="Birren B."/>
        </authorList>
    </citation>
    <scope>NUCLEOTIDE SEQUENCE [LARGE SCALE GENOMIC DNA]</scope>
    <source>
        <strain evidence="1 2">ACC19a</strain>
    </source>
</reference>
<accession>G9X2U8</accession>
<evidence type="ECO:0008006" key="3">
    <source>
        <dbReference type="Google" id="ProtNLM"/>
    </source>
</evidence>
<organism evidence="1 2">
    <name type="scientific">Peptoanaerobacter stomatis</name>
    <dbReference type="NCBI Taxonomy" id="796937"/>
    <lineage>
        <taxon>Bacteria</taxon>
        <taxon>Bacillati</taxon>
        <taxon>Bacillota</taxon>
        <taxon>Clostridia</taxon>
        <taxon>Peptostreptococcales</taxon>
        <taxon>Filifactoraceae</taxon>
        <taxon>Peptoanaerobacter</taxon>
    </lineage>
</organism>
<sequence>MEKTQVLLRMPLNLKNNISEIAKLQGLTTNALIITILNNYIKSTKA</sequence>
<gene>
    <name evidence="1" type="ORF">HMPREF9629_00705</name>
</gene>
<dbReference type="BioCyc" id="EBAC796937-HMP:GMGH-707-MONOMER"/>
<dbReference type="HOGENOM" id="CLU_3187000_0_0_9"/>
<dbReference type="Proteomes" id="UP000006437">
    <property type="component" value="Unassembled WGS sequence"/>
</dbReference>
<protein>
    <recommendedName>
        <fullName evidence="3">Toxin-antitoxin system HicB family antitoxin</fullName>
    </recommendedName>
</protein>
<proteinExistence type="predicted"/>
<evidence type="ECO:0000313" key="2">
    <source>
        <dbReference type="Proteomes" id="UP000006437"/>
    </source>
</evidence>
<name>G9X2U8_9FIRM</name>
<dbReference type="InterPro" id="IPR013321">
    <property type="entry name" value="Arc_rbn_hlx_hlx"/>
</dbReference>
<comment type="caution">
    <text evidence="1">The sequence shown here is derived from an EMBL/GenBank/DDBJ whole genome shotgun (WGS) entry which is preliminary data.</text>
</comment>
<dbReference type="InterPro" id="IPR010985">
    <property type="entry name" value="Ribbon_hlx_hlx"/>
</dbReference>
<dbReference type="SUPFAM" id="SSF47598">
    <property type="entry name" value="Ribbon-helix-helix"/>
    <property type="match status" value="1"/>
</dbReference>
<dbReference type="Gene3D" id="1.10.1220.10">
    <property type="entry name" value="Met repressor-like"/>
    <property type="match status" value="1"/>
</dbReference>
<dbReference type="GO" id="GO:0006355">
    <property type="term" value="P:regulation of DNA-templated transcription"/>
    <property type="evidence" value="ECO:0007669"/>
    <property type="project" value="InterPro"/>
</dbReference>
<dbReference type="EMBL" id="AFZE01000056">
    <property type="protein sequence ID" value="EHL11168.1"/>
    <property type="molecule type" value="Genomic_DNA"/>
</dbReference>
<evidence type="ECO:0000313" key="1">
    <source>
        <dbReference type="EMBL" id="EHL11168.1"/>
    </source>
</evidence>